<dbReference type="Proteomes" id="UP000182764">
    <property type="component" value="Unassembled WGS sequence"/>
</dbReference>
<dbReference type="RefSeq" id="WP_039694029.1">
    <property type="nucleotide sequence ID" value="NZ_FNUH01000003.1"/>
</dbReference>
<dbReference type="GO" id="GO:0071555">
    <property type="term" value="P:cell wall organization"/>
    <property type="evidence" value="ECO:0007669"/>
    <property type="project" value="UniProtKB-KW"/>
</dbReference>
<keyword evidence="8" id="KW-0175">Coiled coil</keyword>
<reference evidence="12 17" key="4">
    <citation type="submission" date="2016-10" db="EMBL/GenBank/DDBJ databases">
        <authorList>
            <person name="de Groot N.N."/>
        </authorList>
    </citation>
    <scope>NUCLEOTIDE SEQUENCE [LARGE SCALE GENOMIC DNA]</scope>
    <source>
        <strain evidence="13">LMG 15572</strain>
        <strain evidence="12 17">VTM1R29</strain>
    </source>
</reference>
<keyword evidence="3 7" id="KW-1133">Transmembrane helix</keyword>
<dbReference type="Proteomes" id="UP000027584">
    <property type="component" value="Unassembled WGS sequence"/>
</dbReference>
<comment type="function">
    <text evidence="7">Functions as a peptidoglycan terminase that cleaves nascent peptidoglycan strands endolytically to terminate their elongation.</text>
</comment>
<reference evidence="10 15" key="1">
    <citation type="submission" date="2014-02" db="EMBL/GenBank/DDBJ databases">
        <authorList>
            <person name="Manrique M."/>
        </authorList>
    </citation>
    <scope>NUCLEOTIDE SEQUENCE [LARGE SCALE GENOMIC DNA]</scope>
    <source>
        <strain evidence="10 15">LMG17956</strain>
    </source>
</reference>
<evidence type="ECO:0000313" key="11">
    <source>
        <dbReference type="EMBL" id="KXU06833.1"/>
    </source>
</evidence>
<dbReference type="EMBL" id="LS483409">
    <property type="protein sequence ID" value="SQG80222.1"/>
    <property type="molecule type" value="Genomic_DNA"/>
</dbReference>
<reference evidence="14 19" key="6">
    <citation type="submission" date="2018-06" db="EMBL/GenBank/DDBJ databases">
        <authorList>
            <consortium name="Pathogen Informatics"/>
            <person name="Doyle S."/>
        </authorList>
    </citation>
    <scope>NUCLEOTIDE SEQUENCE [LARGE SCALE GENOMIC DNA]</scope>
    <source>
        <strain evidence="14 19">NCTC13773</strain>
    </source>
</reference>
<evidence type="ECO:0000313" key="19">
    <source>
        <dbReference type="Proteomes" id="UP000249013"/>
    </source>
</evidence>
<evidence type="ECO:0000256" key="1">
    <source>
        <dbReference type="ARBA" id="ARBA00022475"/>
    </source>
</evidence>
<dbReference type="HAMAP" id="MF_02065">
    <property type="entry name" value="MltG"/>
    <property type="match status" value="1"/>
</dbReference>
<sequence length="573" mass="64199">MTEFNDDKPKTQKEKSFKEQILAELEEANRLRKQHDLELQQKEKEAEEFARKTAELMAEYEAEERKERQEAEIREEKRRLEEKAQTALAENQIETTVDDKEINDVLRNINQTFNPNGSDSEDNAENEQESYLVRATDGVGFAGIPDIPDDITSDDSQIADSDMQAEENVQAEESAANSSAETNTDLEKNVGTKRKRKRQKTDSLARRIALFLITAIIIALLATGFFVYRYVDSAVGALDSTSTEYVTVEIPEGSGNKYIGQILEKAGVIKSATVFNYYTKFKNYSNFQSGYYNLQASMDLEEICKLLKQGGTAEPEEPSLGKILVTEGYTIKQISEAVTKNTADDDSSTPFTADDFLSVVQDESFISKMVEKYPKLLANLPSADEATYQLEGYLFPATYSYYEDTTMEDLVEQMISTMDSYMSSYYDTISEKGMTVNEVLTLASLVEKEGSTDDDRRNIASVFYNRLNANMALQSNIAILYAMGKLGEETTLSADASIDTSIDSPYNVYTNTGLMPGPVDSPSLSAIEATVNPASTDYYYFVADVNTGTVYYAETYEDHEANVEKYVNSQLDE</sequence>
<evidence type="ECO:0000313" key="16">
    <source>
        <dbReference type="Proteomes" id="UP000071927"/>
    </source>
</evidence>
<keyword evidence="4 7" id="KW-0472">Membrane</keyword>
<dbReference type="Proteomes" id="UP000183629">
    <property type="component" value="Unassembled WGS sequence"/>
</dbReference>
<dbReference type="Proteomes" id="UP000249013">
    <property type="component" value="Chromosome 1"/>
</dbReference>
<comment type="similarity">
    <text evidence="7">Belongs to the transglycosylase MltG family.</text>
</comment>
<dbReference type="GO" id="GO:0009252">
    <property type="term" value="P:peptidoglycan biosynthetic process"/>
    <property type="evidence" value="ECO:0007669"/>
    <property type="project" value="UniProtKB-UniRule"/>
</dbReference>
<dbReference type="Gene3D" id="3.30.1490.480">
    <property type="entry name" value="Endolytic murein transglycosylase"/>
    <property type="match status" value="1"/>
</dbReference>
<dbReference type="NCBIfam" id="TIGR00247">
    <property type="entry name" value="endolytic transglycosylase MltG"/>
    <property type="match status" value="1"/>
</dbReference>
<evidence type="ECO:0000256" key="2">
    <source>
        <dbReference type="ARBA" id="ARBA00022692"/>
    </source>
</evidence>
<organism evidence="10 15">
    <name type="scientific">Streptococcus gallolyticus</name>
    <dbReference type="NCBI Taxonomy" id="315405"/>
    <lineage>
        <taxon>Bacteria</taxon>
        <taxon>Bacillati</taxon>
        <taxon>Bacillota</taxon>
        <taxon>Bacilli</taxon>
        <taxon>Lactobacillales</taxon>
        <taxon>Streptococcaceae</taxon>
        <taxon>Streptococcus</taxon>
    </lineage>
</organism>
<dbReference type="GO" id="GO:0005886">
    <property type="term" value="C:plasma membrane"/>
    <property type="evidence" value="ECO:0007669"/>
    <property type="project" value="UniProtKB-SubCell"/>
</dbReference>
<keyword evidence="18" id="KW-1185">Reference proteome</keyword>
<evidence type="ECO:0000256" key="8">
    <source>
        <dbReference type="SAM" id="Coils"/>
    </source>
</evidence>
<evidence type="ECO:0000313" key="18">
    <source>
        <dbReference type="Proteomes" id="UP000183629"/>
    </source>
</evidence>
<feature type="compositionally biased region" description="Acidic residues" evidence="9">
    <location>
        <begin position="119"/>
        <end position="128"/>
    </location>
</feature>
<keyword evidence="6 7" id="KW-0961">Cell wall biogenesis/degradation</keyword>
<protein>
    <recommendedName>
        <fullName evidence="7">Endolytic murein transglycosylase</fullName>
        <ecNumber evidence="7">4.2.2.29</ecNumber>
    </recommendedName>
    <alternativeName>
        <fullName evidence="7">Peptidoglycan lytic transglycosylase</fullName>
    </alternativeName>
    <alternativeName>
        <fullName evidence="7">Peptidoglycan polymerization terminase</fullName>
    </alternativeName>
</protein>
<name>A0A060RH91_9STRE</name>
<dbReference type="InterPro" id="IPR003770">
    <property type="entry name" value="MLTG-like"/>
</dbReference>
<dbReference type="AlphaFoldDB" id="A0A060RH91"/>
<accession>A0A060RH91</accession>
<evidence type="ECO:0000313" key="17">
    <source>
        <dbReference type="Proteomes" id="UP000182764"/>
    </source>
</evidence>
<evidence type="ECO:0000256" key="7">
    <source>
        <dbReference type="HAMAP-Rule" id="MF_02065"/>
    </source>
</evidence>
<dbReference type="CDD" id="cd08010">
    <property type="entry name" value="MltG_like"/>
    <property type="match status" value="1"/>
</dbReference>
<keyword evidence="5 7" id="KW-0456">Lyase</keyword>
<dbReference type="PANTHER" id="PTHR30518">
    <property type="entry name" value="ENDOLYTIC MUREIN TRANSGLYCOSYLASE"/>
    <property type="match status" value="1"/>
</dbReference>
<evidence type="ECO:0000313" key="10">
    <source>
        <dbReference type="EMBL" id="CDO17966.1"/>
    </source>
</evidence>
<dbReference type="EMBL" id="FOBM01000002">
    <property type="protein sequence ID" value="SEM08654.1"/>
    <property type="molecule type" value="Genomic_DNA"/>
</dbReference>
<evidence type="ECO:0000256" key="3">
    <source>
        <dbReference type="ARBA" id="ARBA00022989"/>
    </source>
</evidence>
<evidence type="ECO:0000256" key="6">
    <source>
        <dbReference type="ARBA" id="ARBA00023316"/>
    </source>
</evidence>
<evidence type="ECO:0000256" key="9">
    <source>
        <dbReference type="SAM" id="MobiDB-lite"/>
    </source>
</evidence>
<dbReference type="EC" id="4.2.2.29" evidence="7"/>
<dbReference type="Pfam" id="PF02618">
    <property type="entry name" value="YceG"/>
    <property type="match status" value="1"/>
</dbReference>
<evidence type="ECO:0000313" key="14">
    <source>
        <dbReference type="EMBL" id="SQG80222.1"/>
    </source>
</evidence>
<proteinExistence type="inferred from homology"/>
<dbReference type="PANTHER" id="PTHR30518:SF2">
    <property type="entry name" value="ENDOLYTIC MUREIN TRANSGLYCOSYLASE"/>
    <property type="match status" value="1"/>
</dbReference>
<dbReference type="Proteomes" id="UP000071927">
    <property type="component" value="Unassembled WGS sequence"/>
</dbReference>
<dbReference type="PATRIC" id="fig|315405.12.peg.1543"/>
<dbReference type="EMBL" id="CCBC010000146">
    <property type="protein sequence ID" value="CDO17966.1"/>
    <property type="molecule type" value="Genomic_DNA"/>
</dbReference>
<comment type="subcellular location">
    <subcellularLocation>
        <location evidence="7">Cell membrane</location>
        <topology evidence="7">Single-pass membrane protein</topology>
    </subcellularLocation>
</comment>
<keyword evidence="2 7" id="KW-0812">Transmembrane</keyword>
<evidence type="ECO:0000313" key="15">
    <source>
        <dbReference type="Proteomes" id="UP000027584"/>
    </source>
</evidence>
<evidence type="ECO:0000313" key="12">
    <source>
        <dbReference type="EMBL" id="SEM08654.1"/>
    </source>
</evidence>
<feature type="transmembrane region" description="Helical" evidence="7">
    <location>
        <begin position="204"/>
        <end position="228"/>
    </location>
</feature>
<dbReference type="EMBL" id="FPBN01000002">
    <property type="protein sequence ID" value="SFU47195.1"/>
    <property type="molecule type" value="Genomic_DNA"/>
</dbReference>
<evidence type="ECO:0000256" key="4">
    <source>
        <dbReference type="ARBA" id="ARBA00023136"/>
    </source>
</evidence>
<dbReference type="EMBL" id="LQXV01000239">
    <property type="protein sequence ID" value="KXU06833.1"/>
    <property type="molecule type" value="Genomic_DNA"/>
</dbReference>
<dbReference type="Gene3D" id="3.30.160.60">
    <property type="entry name" value="Classic Zinc Finger"/>
    <property type="match status" value="1"/>
</dbReference>
<feature type="region of interest" description="Disordered" evidence="9">
    <location>
        <begin position="161"/>
        <end position="198"/>
    </location>
</feature>
<reference evidence="10 15" key="2">
    <citation type="submission" date="2014-05" db="EMBL/GenBank/DDBJ databases">
        <title>Genome sequence of Streptococcus gallolyticus.</title>
        <authorList>
            <person name="Del Campo R."/>
        </authorList>
    </citation>
    <scope>NUCLEOTIDE SEQUENCE [LARGE SCALE GENOMIC DNA]</scope>
    <source>
        <strain evidence="10 15">LMG17956</strain>
    </source>
</reference>
<reference evidence="18" key="5">
    <citation type="submission" date="2016-10" db="EMBL/GenBank/DDBJ databases">
        <authorList>
            <person name="Varghese N."/>
            <person name="Submissions S."/>
        </authorList>
    </citation>
    <scope>NUCLEOTIDE SEQUENCE [LARGE SCALE GENOMIC DNA]</scope>
    <source>
        <strain evidence="18">LMG 15572</strain>
    </source>
</reference>
<evidence type="ECO:0000256" key="5">
    <source>
        <dbReference type="ARBA" id="ARBA00023239"/>
    </source>
</evidence>
<feature type="site" description="Important for catalytic activity" evidence="7">
    <location>
        <position position="449"/>
    </location>
</feature>
<feature type="coiled-coil region" evidence="8">
    <location>
        <begin position="18"/>
        <end position="90"/>
    </location>
</feature>
<feature type="region of interest" description="Disordered" evidence="9">
    <location>
        <begin position="110"/>
        <end position="129"/>
    </location>
</feature>
<evidence type="ECO:0000313" key="13">
    <source>
        <dbReference type="EMBL" id="SFU47195.1"/>
    </source>
</evidence>
<reference evidence="11 16" key="3">
    <citation type="submission" date="2016-01" db="EMBL/GenBank/DDBJ databases">
        <title>Highly variable Streptococcus oralis are common among viridans streptococci isolated from primates.</title>
        <authorList>
            <person name="Denapaite D."/>
            <person name="Rieger M."/>
            <person name="Koendgen S."/>
            <person name="Brueckner R."/>
            <person name="Ochigava I."/>
            <person name="Kappeler P."/>
            <person name="Maetz-Rensing K."/>
            <person name="Leendertz F."/>
            <person name="Hakenbeck R."/>
        </authorList>
    </citation>
    <scope>NUCLEOTIDE SEQUENCE [LARGE SCALE GENOMIC DNA]</scope>
    <source>
        <strain evidence="11 16">DD03</strain>
    </source>
</reference>
<dbReference type="GO" id="GO:0008932">
    <property type="term" value="F:lytic endotransglycosylase activity"/>
    <property type="evidence" value="ECO:0007669"/>
    <property type="project" value="UniProtKB-UniRule"/>
</dbReference>
<keyword evidence="1 7" id="KW-1003">Cell membrane</keyword>
<gene>
    <name evidence="14" type="primary">yceG</name>
    <name evidence="7" type="synonym">mltG</name>
    <name evidence="10" type="ORF">BN963_SGAL_01161</name>
    <name evidence="14" type="ORF">NCTC13773_02050</name>
    <name evidence="12" type="ORF">SAMN04487839_102295</name>
    <name evidence="13" type="ORF">SAMN05660328_102110</name>
    <name evidence="11" type="ORF">SGADD03_01309</name>
</gene>
<feature type="compositionally biased region" description="Low complexity" evidence="9">
    <location>
        <begin position="166"/>
        <end position="181"/>
    </location>
</feature>
<comment type="catalytic activity">
    <reaction evidence="7">
        <text>a peptidoglycan chain = a peptidoglycan chain with N-acetyl-1,6-anhydromuramyl-[peptide] at the reducing end + a peptidoglycan chain with N-acetylglucosamine at the non-reducing end.</text>
        <dbReference type="EC" id="4.2.2.29"/>
    </reaction>
</comment>